<dbReference type="NCBIfam" id="TIGR02554">
    <property type="entry name" value="PrgH"/>
    <property type="match status" value="1"/>
</dbReference>
<gene>
    <name evidence="1" type="ORF">GGB84_002458</name>
</gene>
<dbReference type="InterPro" id="IPR013387">
    <property type="entry name" value="T3SS_PrgH/EprH"/>
</dbReference>
<dbReference type="Pfam" id="PF09480">
    <property type="entry name" value="PrgH"/>
    <property type="match status" value="1"/>
</dbReference>
<proteinExistence type="predicted"/>
<accession>A0A789RDU0</accession>
<dbReference type="Gene3D" id="3.30.70.1780">
    <property type="match status" value="1"/>
</dbReference>
<dbReference type="Gene3D" id="3.30.300.170">
    <property type="match status" value="1"/>
</dbReference>
<dbReference type="InterPro" id="IPR019029">
    <property type="entry name" value="T3SS_PrgH/EprH-like"/>
</dbReference>
<name>A0A789RDU0_ECOLX</name>
<dbReference type="AlphaFoldDB" id="A0A789RDU0"/>
<dbReference type="Gene3D" id="3.30.70.1770">
    <property type="match status" value="1"/>
</dbReference>
<dbReference type="EMBL" id="DAAYTU010000013">
    <property type="protein sequence ID" value="HAG5770785.1"/>
    <property type="molecule type" value="Genomic_DNA"/>
</dbReference>
<reference evidence="1" key="2">
    <citation type="submission" date="2020-02" db="EMBL/GenBank/DDBJ databases">
        <authorList>
            <consortium name="NCBI Pathogen Detection Project"/>
        </authorList>
    </citation>
    <scope>NUCLEOTIDE SEQUENCE</scope>
    <source>
        <strain evidence="1">1839</strain>
    </source>
</reference>
<dbReference type="Gene3D" id="2.60.200.20">
    <property type="match status" value="1"/>
</dbReference>
<comment type="caution">
    <text evidence="1">The sequence shown here is derived from an EMBL/GenBank/DDBJ whole genome shotgun (WGS) entry which is preliminary data.</text>
</comment>
<evidence type="ECO:0000313" key="1">
    <source>
        <dbReference type="EMBL" id="HAG5770785.1"/>
    </source>
</evidence>
<reference evidence="1" key="1">
    <citation type="journal article" date="2018" name="Genome Biol.">
        <title>SKESA: strategic k-mer extension for scrupulous assemblies.</title>
        <authorList>
            <person name="Souvorov A."/>
            <person name="Agarwala R."/>
            <person name="Lipman D.J."/>
        </authorList>
    </citation>
    <scope>NUCLEOTIDE SEQUENCE [LARGE SCALE GENOMIC DNA]</scope>
    <source>
        <strain evidence="1">1839</strain>
    </source>
</reference>
<dbReference type="GO" id="GO:0016020">
    <property type="term" value="C:membrane"/>
    <property type="evidence" value="ECO:0007669"/>
    <property type="project" value="InterPro"/>
</dbReference>
<protein>
    <submittedName>
        <fullName evidence="1">PrgH/EprH family type III secretion apparatus protein</fullName>
    </submittedName>
</protein>
<organism evidence="1">
    <name type="scientific">Escherichia coli</name>
    <dbReference type="NCBI Taxonomy" id="562"/>
    <lineage>
        <taxon>Bacteria</taxon>
        <taxon>Pseudomonadati</taxon>
        <taxon>Pseudomonadota</taxon>
        <taxon>Gammaproteobacteria</taxon>
        <taxon>Enterobacterales</taxon>
        <taxon>Enterobacteriaceae</taxon>
        <taxon>Escherichia</taxon>
    </lineage>
</organism>
<sequence>MENNDNALSQEFMESYAIRLLSGPLNGCEFEITNGRLLVLVGDNASLGQSDSFPELPENIITIPYGDSTGSFEIIITTAPELIIAVRVLSEQQPDNIYLALNQQIEVLGLKFVIKQKDVIWQYTIPSAEDRRHRFSSRLLANIISPKLVIVSLVIFIIFITYLSFTYHSANDYQVSHIDKILSNKNKNYAILYGRDDIIYINTSSQDEAVWVKQALEKSQPAKPVRVIDHNDETARIYAWLADNYPDLQYFKIQLSPANNPRLTVSKQRNTITKQLIDNIITGLLNEMPYATKISIAILDDNILEAQAIDTLSSIGVTYEKYKTANNVYFNIIGSLSDSELNKINDYVDEYYKQWGKQYIRFNINLQNQDVNNSSFGYGDNRFEKSQGSKWIFQ</sequence>